<dbReference type="Pfam" id="PF02653">
    <property type="entry name" value="BPD_transp_2"/>
    <property type="match status" value="1"/>
</dbReference>
<feature type="transmembrane region" description="Helical" evidence="6">
    <location>
        <begin position="120"/>
        <end position="142"/>
    </location>
</feature>
<dbReference type="RefSeq" id="WP_207245555.1">
    <property type="nucleotide sequence ID" value="NZ_CP071456.1"/>
</dbReference>
<feature type="transmembrane region" description="Helical" evidence="6">
    <location>
        <begin position="255"/>
        <end position="279"/>
    </location>
</feature>
<accession>A0A9Q3MCY3</accession>
<evidence type="ECO:0000313" key="8">
    <source>
        <dbReference type="EMBL" id="MBX5089891.1"/>
    </source>
</evidence>
<dbReference type="Proteomes" id="UP000749740">
    <property type="component" value="Unassembled WGS sequence"/>
</dbReference>
<dbReference type="InterPro" id="IPR001851">
    <property type="entry name" value="ABC_transp_permease"/>
</dbReference>
<feature type="transmembrane region" description="Helical" evidence="6">
    <location>
        <begin position="169"/>
        <end position="188"/>
    </location>
</feature>
<name>A0A9Q3MCY3_9HYPH</name>
<protein>
    <submittedName>
        <fullName evidence="7">Branched-chain amino acid ABC transporter permease</fullName>
    </submittedName>
</protein>
<keyword evidence="5 6" id="KW-0472">Membrane</keyword>
<comment type="subcellular location">
    <subcellularLocation>
        <location evidence="1">Cell membrane</location>
        <topology evidence="1">Multi-pass membrane protein</topology>
    </subcellularLocation>
</comment>
<dbReference type="CDD" id="cd06581">
    <property type="entry name" value="TM_PBP1_LivM_like"/>
    <property type="match status" value="1"/>
</dbReference>
<keyword evidence="10" id="KW-1185">Reference proteome</keyword>
<dbReference type="EMBL" id="JABDYF010000004">
    <property type="protein sequence ID" value="MBX5089891.1"/>
    <property type="molecule type" value="Genomic_DNA"/>
</dbReference>
<dbReference type="Proteomes" id="UP000770629">
    <property type="component" value="Unassembled WGS sequence"/>
</dbReference>
<evidence type="ECO:0000256" key="2">
    <source>
        <dbReference type="ARBA" id="ARBA00022475"/>
    </source>
</evidence>
<feature type="transmembrane region" description="Helical" evidence="6">
    <location>
        <begin position="218"/>
        <end position="243"/>
    </location>
</feature>
<sequence>MADITETIRTEKSRTALSVQAGFLAIGLLLLLLAPFFFYPIFLMKLLCFALFACAFNLLIGYTGLLSFGHATFFGGAAYFTAYTVKAWGLPPELGILIGVAGAALLGLVMGFFAIRRQGIYFSMITLALSQMFFFFCLQAEFTEGEDGIQSVPRGHLFGFIDLNSSTNMYYFVLAVFLVGILIIWRFINSPFGMILKSIRENEQRAISLGYSVARYKLGAFVMSAALAGLAGAVKSLVFQFATLTDVAWQMSGEVILMTLLGGIGTLIGPLFGAGLVVVLQNYLATSEFPVTIITGVVFMICVLIFRRGIIGEFYASRLGRKLGFVYRR</sequence>
<feature type="transmembrane region" description="Helical" evidence="6">
    <location>
        <begin position="46"/>
        <end position="74"/>
    </location>
</feature>
<dbReference type="GO" id="GO:0015658">
    <property type="term" value="F:branched-chain amino acid transmembrane transporter activity"/>
    <property type="evidence" value="ECO:0007669"/>
    <property type="project" value="InterPro"/>
</dbReference>
<proteinExistence type="predicted"/>
<feature type="transmembrane region" description="Helical" evidence="6">
    <location>
        <begin position="20"/>
        <end position="39"/>
    </location>
</feature>
<evidence type="ECO:0000256" key="6">
    <source>
        <dbReference type="SAM" id="Phobius"/>
    </source>
</evidence>
<reference evidence="7 10" key="1">
    <citation type="submission" date="2020-04" db="EMBL/GenBank/DDBJ databases">
        <title>Global-level population genomics: horizontal gene transfer, symbiosis and evolution in Rhizobia.</title>
        <authorList>
            <person name="Gai Y."/>
        </authorList>
    </citation>
    <scope>NUCLEOTIDE SEQUENCE</scope>
    <source>
        <strain evidence="8 10">BLR33</strain>
        <strain evidence="7">BLR57</strain>
    </source>
</reference>
<evidence type="ECO:0000256" key="5">
    <source>
        <dbReference type="ARBA" id="ARBA00023136"/>
    </source>
</evidence>
<keyword evidence="4 6" id="KW-1133">Transmembrane helix</keyword>
<evidence type="ECO:0000256" key="4">
    <source>
        <dbReference type="ARBA" id="ARBA00022989"/>
    </source>
</evidence>
<dbReference type="GO" id="GO:0005886">
    <property type="term" value="C:plasma membrane"/>
    <property type="evidence" value="ECO:0007669"/>
    <property type="project" value="UniProtKB-SubCell"/>
</dbReference>
<evidence type="ECO:0000256" key="1">
    <source>
        <dbReference type="ARBA" id="ARBA00004651"/>
    </source>
</evidence>
<dbReference type="PANTHER" id="PTHR30482">
    <property type="entry name" value="HIGH-AFFINITY BRANCHED-CHAIN AMINO ACID TRANSPORT SYSTEM PERMEASE"/>
    <property type="match status" value="1"/>
</dbReference>
<dbReference type="InterPro" id="IPR043428">
    <property type="entry name" value="LivM-like"/>
</dbReference>
<evidence type="ECO:0000313" key="7">
    <source>
        <dbReference type="EMBL" id="MBX5024392.1"/>
    </source>
</evidence>
<feature type="transmembrane region" description="Helical" evidence="6">
    <location>
        <begin position="291"/>
        <end position="311"/>
    </location>
</feature>
<gene>
    <name evidence="8" type="ORF">HJB60_12025</name>
    <name evidence="7" type="ORF">HJB63_17665</name>
</gene>
<dbReference type="EMBL" id="JABDYC010000005">
    <property type="protein sequence ID" value="MBX5024392.1"/>
    <property type="molecule type" value="Genomic_DNA"/>
</dbReference>
<dbReference type="PANTHER" id="PTHR30482:SF17">
    <property type="entry name" value="ABC TRANSPORTER ATP-BINDING PROTEIN"/>
    <property type="match status" value="1"/>
</dbReference>
<keyword evidence="3 6" id="KW-0812">Transmembrane</keyword>
<dbReference type="AlphaFoldDB" id="A0A9Q3MCY3"/>
<evidence type="ECO:0000313" key="10">
    <source>
        <dbReference type="Proteomes" id="UP000770629"/>
    </source>
</evidence>
<keyword evidence="2" id="KW-1003">Cell membrane</keyword>
<comment type="caution">
    <text evidence="7">The sequence shown here is derived from an EMBL/GenBank/DDBJ whole genome shotgun (WGS) entry which is preliminary data.</text>
</comment>
<feature type="transmembrane region" description="Helical" evidence="6">
    <location>
        <begin position="94"/>
        <end position="113"/>
    </location>
</feature>
<organism evidence="7 9">
    <name type="scientific">Rhizobium lentis</name>
    <dbReference type="NCBI Taxonomy" id="1138194"/>
    <lineage>
        <taxon>Bacteria</taxon>
        <taxon>Pseudomonadati</taxon>
        <taxon>Pseudomonadota</taxon>
        <taxon>Alphaproteobacteria</taxon>
        <taxon>Hyphomicrobiales</taxon>
        <taxon>Rhizobiaceae</taxon>
        <taxon>Rhizobium/Agrobacterium group</taxon>
        <taxon>Rhizobium</taxon>
    </lineage>
</organism>
<dbReference type="GeneID" id="66143479"/>
<evidence type="ECO:0000313" key="9">
    <source>
        <dbReference type="Proteomes" id="UP000749740"/>
    </source>
</evidence>
<evidence type="ECO:0000256" key="3">
    <source>
        <dbReference type="ARBA" id="ARBA00022692"/>
    </source>
</evidence>